<organism evidence="1 2">
    <name type="scientific">Actinomyces massiliensis F0489</name>
    <dbReference type="NCBI Taxonomy" id="1125718"/>
    <lineage>
        <taxon>Bacteria</taxon>
        <taxon>Bacillati</taxon>
        <taxon>Actinomycetota</taxon>
        <taxon>Actinomycetes</taxon>
        <taxon>Actinomycetales</taxon>
        <taxon>Actinomycetaceae</taxon>
        <taxon>Actinomyces</taxon>
    </lineage>
</organism>
<dbReference type="eggNOG" id="ENOG5032Z5E">
    <property type="taxonomic scope" value="Bacteria"/>
</dbReference>
<dbReference type="PATRIC" id="fig|1125718.3.peg.1759"/>
<sequence length="122" mass="13057">MTTLTVTANRWSGGWELEIDDDHHTQVRTLSHAQQQVIDYLDTVDEDTDHSSWQIDVVPDITSLAAVRTAHQAAADAKTAQARAVTTSRQAAAALRAEGLSVADAAAIMGVSPGRISQLLHS</sequence>
<reference evidence="1 2" key="1">
    <citation type="submission" date="2012-05" db="EMBL/GenBank/DDBJ databases">
        <authorList>
            <person name="Harkins D.M."/>
            <person name="Madupu R."/>
            <person name="Durkin A.S."/>
            <person name="Torralba M."/>
            <person name="Methe B."/>
            <person name="Sutton G.G."/>
            <person name="Nelson K.E."/>
        </authorList>
    </citation>
    <scope>NUCLEOTIDE SEQUENCE [LARGE SCALE GENOMIC DNA]</scope>
    <source>
        <strain evidence="1 2">F0489</strain>
    </source>
</reference>
<keyword evidence="2" id="KW-1185">Reference proteome</keyword>
<evidence type="ECO:0000313" key="2">
    <source>
        <dbReference type="Proteomes" id="UP000002941"/>
    </source>
</evidence>
<dbReference type="RefSeq" id="WP_008732041.1">
    <property type="nucleotide sequence ID" value="NZ_AKFT01000139.1"/>
</dbReference>
<gene>
    <name evidence="1" type="ORF">HMPREF1318_0475</name>
</gene>
<evidence type="ECO:0000313" key="1">
    <source>
        <dbReference type="EMBL" id="EJF42702.1"/>
    </source>
</evidence>
<accession>J0NDK0</accession>
<comment type="caution">
    <text evidence="1">The sequence shown here is derived from an EMBL/GenBank/DDBJ whole genome shotgun (WGS) entry which is preliminary data.</text>
</comment>
<protein>
    <submittedName>
        <fullName evidence="1">Toxin-antitoxin system, antitoxin component, HicB family</fullName>
    </submittedName>
</protein>
<dbReference type="AlphaFoldDB" id="J0NDK0"/>
<dbReference type="Proteomes" id="UP000002941">
    <property type="component" value="Unassembled WGS sequence"/>
</dbReference>
<name>J0NDK0_9ACTO</name>
<dbReference type="EMBL" id="AKFT01000139">
    <property type="protein sequence ID" value="EJF42702.1"/>
    <property type="molecule type" value="Genomic_DNA"/>
</dbReference>
<dbReference type="OrthoDB" id="3731619at2"/>
<proteinExistence type="predicted"/>